<dbReference type="GO" id="GO:0003700">
    <property type="term" value="F:DNA-binding transcription factor activity"/>
    <property type="evidence" value="ECO:0007669"/>
    <property type="project" value="TreeGrafter"/>
</dbReference>
<dbReference type="RefSeq" id="WP_072906402.1">
    <property type="nucleotide sequence ID" value="NZ_FQZT01000003.1"/>
</dbReference>
<dbReference type="PANTHER" id="PTHR46797">
    <property type="entry name" value="HTH-TYPE TRANSCRIPTIONAL REGULATOR"/>
    <property type="match status" value="1"/>
</dbReference>
<dbReference type="InterPro" id="IPR001387">
    <property type="entry name" value="Cro/C1-type_HTH"/>
</dbReference>
<dbReference type="OrthoDB" id="189170at2"/>
<dbReference type="InterPro" id="IPR010982">
    <property type="entry name" value="Lambda_DNA-bd_dom_sf"/>
</dbReference>
<dbReference type="SUPFAM" id="SSF51182">
    <property type="entry name" value="RmlC-like cupins"/>
    <property type="match status" value="1"/>
</dbReference>
<evidence type="ECO:0000256" key="3">
    <source>
        <dbReference type="ARBA" id="ARBA00023163"/>
    </source>
</evidence>
<dbReference type="InterPro" id="IPR014710">
    <property type="entry name" value="RmlC-like_jellyroll"/>
</dbReference>
<feature type="domain" description="HTH cro/C1-type" evidence="4">
    <location>
        <begin position="12"/>
        <end position="66"/>
    </location>
</feature>
<dbReference type="Pfam" id="PF07883">
    <property type="entry name" value="Cupin_2"/>
    <property type="match status" value="1"/>
</dbReference>
<name>A0A1M6EVZ8_MALRU</name>
<dbReference type="GO" id="GO:0005829">
    <property type="term" value="C:cytosol"/>
    <property type="evidence" value="ECO:0007669"/>
    <property type="project" value="TreeGrafter"/>
</dbReference>
<dbReference type="Gene3D" id="2.60.120.10">
    <property type="entry name" value="Jelly Rolls"/>
    <property type="match status" value="1"/>
</dbReference>
<protein>
    <submittedName>
        <fullName evidence="5">Transcriptional regulator, XRE family with cupin sensor</fullName>
    </submittedName>
</protein>
<dbReference type="Gene3D" id="1.10.260.40">
    <property type="entry name" value="lambda repressor-like DNA-binding domains"/>
    <property type="match status" value="1"/>
</dbReference>
<reference evidence="5 6" key="1">
    <citation type="submission" date="2016-11" db="EMBL/GenBank/DDBJ databases">
        <authorList>
            <person name="Jaros S."/>
            <person name="Januszkiewicz K."/>
            <person name="Wedrychowicz H."/>
        </authorList>
    </citation>
    <scope>NUCLEOTIDE SEQUENCE [LARGE SCALE GENOMIC DNA]</scope>
    <source>
        <strain evidence="5 6">DSM 5091</strain>
    </source>
</reference>
<dbReference type="AlphaFoldDB" id="A0A1M6EVZ8"/>
<sequence length="184" mass="20813">MEHSSEAIADNLRCQRERRGLSLDQLAELTGVSKSMLRQIETGKSSPTIATLWKIANGLRLSFSALLCKEAVEAEVKSFCAEPPLSAEEGHYRLFPLIPFSPHQPFESYYFEIDPGTEFHGEPHEGNVHEYLFVTKGAIRLRLEGKDYQINAGEFLQFQADRPHEYKCVSDKMATAIMQVSYQA</sequence>
<dbReference type="STRING" id="1122189.SAMN02745165_01055"/>
<dbReference type="InterPro" id="IPR050807">
    <property type="entry name" value="TransReg_Diox_bact_type"/>
</dbReference>
<dbReference type="CDD" id="cd00093">
    <property type="entry name" value="HTH_XRE"/>
    <property type="match status" value="1"/>
</dbReference>
<evidence type="ECO:0000256" key="2">
    <source>
        <dbReference type="ARBA" id="ARBA00023125"/>
    </source>
</evidence>
<keyword evidence="3" id="KW-0804">Transcription</keyword>
<dbReference type="InterPro" id="IPR011051">
    <property type="entry name" value="RmlC_Cupin_sf"/>
</dbReference>
<dbReference type="EMBL" id="FQZT01000003">
    <property type="protein sequence ID" value="SHI89561.1"/>
    <property type="molecule type" value="Genomic_DNA"/>
</dbReference>
<evidence type="ECO:0000259" key="4">
    <source>
        <dbReference type="PROSITE" id="PS50943"/>
    </source>
</evidence>
<keyword evidence="6" id="KW-1185">Reference proteome</keyword>
<keyword evidence="1" id="KW-0805">Transcription regulation</keyword>
<dbReference type="SMART" id="SM00530">
    <property type="entry name" value="HTH_XRE"/>
    <property type="match status" value="1"/>
</dbReference>
<evidence type="ECO:0000313" key="5">
    <source>
        <dbReference type="EMBL" id="SHI89561.1"/>
    </source>
</evidence>
<dbReference type="CDD" id="cd02209">
    <property type="entry name" value="cupin_XRE_C"/>
    <property type="match status" value="1"/>
</dbReference>
<keyword evidence="2" id="KW-0238">DNA-binding</keyword>
<dbReference type="Pfam" id="PF01381">
    <property type="entry name" value="HTH_3"/>
    <property type="match status" value="1"/>
</dbReference>
<evidence type="ECO:0000256" key="1">
    <source>
        <dbReference type="ARBA" id="ARBA00023015"/>
    </source>
</evidence>
<dbReference type="InterPro" id="IPR013096">
    <property type="entry name" value="Cupin_2"/>
</dbReference>
<dbReference type="GO" id="GO:0003677">
    <property type="term" value="F:DNA binding"/>
    <property type="evidence" value="ECO:0007669"/>
    <property type="project" value="UniProtKB-KW"/>
</dbReference>
<accession>A0A1M6EVZ8</accession>
<dbReference type="SUPFAM" id="SSF47413">
    <property type="entry name" value="lambda repressor-like DNA-binding domains"/>
    <property type="match status" value="1"/>
</dbReference>
<organism evidence="5 6">
    <name type="scientific">Malonomonas rubra DSM 5091</name>
    <dbReference type="NCBI Taxonomy" id="1122189"/>
    <lineage>
        <taxon>Bacteria</taxon>
        <taxon>Pseudomonadati</taxon>
        <taxon>Thermodesulfobacteriota</taxon>
        <taxon>Desulfuromonadia</taxon>
        <taxon>Desulfuromonadales</taxon>
        <taxon>Geopsychrobacteraceae</taxon>
        <taxon>Malonomonas</taxon>
    </lineage>
</organism>
<dbReference type="PANTHER" id="PTHR46797:SF23">
    <property type="entry name" value="HTH-TYPE TRANSCRIPTIONAL REGULATOR SUTR"/>
    <property type="match status" value="1"/>
</dbReference>
<dbReference type="Proteomes" id="UP000184171">
    <property type="component" value="Unassembled WGS sequence"/>
</dbReference>
<gene>
    <name evidence="5" type="ORF">SAMN02745165_01055</name>
</gene>
<evidence type="ECO:0000313" key="6">
    <source>
        <dbReference type="Proteomes" id="UP000184171"/>
    </source>
</evidence>
<proteinExistence type="predicted"/>
<dbReference type="PROSITE" id="PS50943">
    <property type="entry name" value="HTH_CROC1"/>
    <property type="match status" value="1"/>
</dbReference>